<feature type="transmembrane region" description="Helical" evidence="9">
    <location>
        <begin position="31"/>
        <end position="49"/>
    </location>
</feature>
<dbReference type="GO" id="GO:0004252">
    <property type="term" value="F:serine-type endopeptidase activity"/>
    <property type="evidence" value="ECO:0007669"/>
    <property type="project" value="InterPro"/>
</dbReference>
<dbReference type="InterPro" id="IPR035952">
    <property type="entry name" value="Rhomboid-like_sf"/>
</dbReference>
<proteinExistence type="inferred from homology"/>
<dbReference type="InterPro" id="IPR022764">
    <property type="entry name" value="Peptidase_S54_rhomboid_dom"/>
</dbReference>
<dbReference type="AlphaFoldDB" id="R7T6W9"/>
<feature type="transmembrane region" description="Helical" evidence="9">
    <location>
        <begin position="171"/>
        <end position="192"/>
    </location>
</feature>
<comment type="subcellular location">
    <subcellularLocation>
        <location evidence="2">Membrane</location>
        <topology evidence="2">Multi-pass membrane protein</topology>
    </subcellularLocation>
</comment>
<dbReference type="Proteomes" id="UP000014760">
    <property type="component" value="Unassembled WGS sequence"/>
</dbReference>
<accession>R7T6W9</accession>
<feature type="transmembrane region" description="Helical" evidence="9">
    <location>
        <begin position="131"/>
        <end position="151"/>
    </location>
</feature>
<dbReference type="FunCoup" id="R7T6W9">
    <property type="interactions" value="2376"/>
</dbReference>
<feature type="transmembrane region" description="Helical" evidence="9">
    <location>
        <begin position="198"/>
        <end position="218"/>
    </location>
</feature>
<evidence type="ECO:0000313" key="13">
    <source>
        <dbReference type="Proteomes" id="UP000014760"/>
    </source>
</evidence>
<dbReference type="EC" id="3.4.21.105" evidence="4"/>
<feature type="domain" description="Peptidase S54 rhomboid" evidence="10">
    <location>
        <begin position="67"/>
        <end position="211"/>
    </location>
</feature>
<dbReference type="GO" id="GO:0006465">
    <property type="term" value="P:signal peptide processing"/>
    <property type="evidence" value="ECO:0007669"/>
    <property type="project" value="TreeGrafter"/>
</dbReference>
<evidence type="ECO:0000256" key="4">
    <source>
        <dbReference type="ARBA" id="ARBA00013039"/>
    </source>
</evidence>
<organism evidence="11">
    <name type="scientific">Capitella teleta</name>
    <name type="common">Polychaete worm</name>
    <dbReference type="NCBI Taxonomy" id="283909"/>
    <lineage>
        <taxon>Eukaryota</taxon>
        <taxon>Metazoa</taxon>
        <taxon>Spiralia</taxon>
        <taxon>Lophotrochozoa</taxon>
        <taxon>Annelida</taxon>
        <taxon>Polychaeta</taxon>
        <taxon>Sedentaria</taxon>
        <taxon>Scolecida</taxon>
        <taxon>Capitellidae</taxon>
        <taxon>Capitella</taxon>
    </lineage>
</organism>
<keyword evidence="6" id="KW-0378">Hydrolase</keyword>
<evidence type="ECO:0000256" key="5">
    <source>
        <dbReference type="ARBA" id="ARBA00022692"/>
    </source>
</evidence>
<keyword evidence="8 9" id="KW-0472">Membrane</keyword>
<dbReference type="STRING" id="283909.R7T6W9"/>
<reference evidence="11 13" key="2">
    <citation type="journal article" date="2013" name="Nature">
        <title>Insights into bilaterian evolution from three spiralian genomes.</title>
        <authorList>
            <person name="Simakov O."/>
            <person name="Marletaz F."/>
            <person name="Cho S.J."/>
            <person name="Edsinger-Gonzales E."/>
            <person name="Havlak P."/>
            <person name="Hellsten U."/>
            <person name="Kuo D.H."/>
            <person name="Larsson T."/>
            <person name="Lv J."/>
            <person name="Arendt D."/>
            <person name="Savage R."/>
            <person name="Osoegawa K."/>
            <person name="de Jong P."/>
            <person name="Grimwood J."/>
            <person name="Chapman J.A."/>
            <person name="Shapiro H."/>
            <person name="Aerts A."/>
            <person name="Otillar R.P."/>
            <person name="Terry A.Y."/>
            <person name="Boore J.L."/>
            <person name="Grigoriev I.V."/>
            <person name="Lindberg D.R."/>
            <person name="Seaver E.C."/>
            <person name="Weisblat D.A."/>
            <person name="Putnam N.H."/>
            <person name="Rokhsar D.S."/>
        </authorList>
    </citation>
    <scope>NUCLEOTIDE SEQUENCE</scope>
    <source>
        <strain evidence="11 13">I ESC-2004</strain>
    </source>
</reference>
<evidence type="ECO:0000256" key="1">
    <source>
        <dbReference type="ARBA" id="ARBA00000156"/>
    </source>
</evidence>
<sequence>MEGFSEFTAKSGQFRNRMNFWFGSLQPGEKVAAGIIAVNVAVFLLWRVAPATVMYKWFAASPYTTTSCWPMLFSSFSHYSPLHILANMCVLWSFAAPVSHRLGPEQLLAFYLSAGVVSVFGSYAFKIARMTAVPSLGASGAICGLIGYQCWVNPESQLAILFVNQIIPHSFSAKSGLIALMTFDLMGIVFRWKVLDHAGHLAGVLFGIFYANYAQTLWSKRVSFVKWYHGIRNKFS</sequence>
<dbReference type="PANTHER" id="PTHR43731">
    <property type="entry name" value="RHOMBOID PROTEASE"/>
    <property type="match status" value="1"/>
</dbReference>
<feature type="transmembrane region" description="Helical" evidence="9">
    <location>
        <begin position="69"/>
        <end position="95"/>
    </location>
</feature>
<keyword evidence="7 9" id="KW-1133">Transmembrane helix</keyword>
<feature type="transmembrane region" description="Helical" evidence="9">
    <location>
        <begin position="107"/>
        <end position="125"/>
    </location>
</feature>
<reference evidence="12" key="3">
    <citation type="submission" date="2015-06" db="UniProtKB">
        <authorList>
            <consortium name="EnsemblMetazoa"/>
        </authorList>
    </citation>
    <scope>IDENTIFICATION</scope>
</reference>
<dbReference type="PANTHER" id="PTHR43731:SF14">
    <property type="entry name" value="PRESENILIN-ASSOCIATED RHOMBOID-LIKE PROTEIN, MITOCHONDRIAL"/>
    <property type="match status" value="1"/>
</dbReference>
<dbReference type="InterPro" id="IPR050925">
    <property type="entry name" value="Rhomboid_protease_S54"/>
</dbReference>
<evidence type="ECO:0000256" key="3">
    <source>
        <dbReference type="ARBA" id="ARBA00009045"/>
    </source>
</evidence>
<dbReference type="Gene3D" id="1.20.1540.10">
    <property type="entry name" value="Rhomboid-like"/>
    <property type="match status" value="1"/>
</dbReference>
<gene>
    <name evidence="11" type="ORF">CAPTEDRAFT_153017</name>
</gene>
<comment type="similarity">
    <text evidence="3">Belongs to the peptidase S54 family.</text>
</comment>
<evidence type="ECO:0000313" key="12">
    <source>
        <dbReference type="EnsemblMetazoa" id="CapteP153017"/>
    </source>
</evidence>
<keyword evidence="13" id="KW-1185">Reference proteome</keyword>
<keyword evidence="5 9" id="KW-0812">Transmembrane</keyword>
<name>R7T6W9_CAPTE</name>
<evidence type="ECO:0000256" key="6">
    <source>
        <dbReference type="ARBA" id="ARBA00022801"/>
    </source>
</evidence>
<reference evidence="13" key="1">
    <citation type="submission" date="2012-12" db="EMBL/GenBank/DDBJ databases">
        <authorList>
            <person name="Hellsten U."/>
            <person name="Grimwood J."/>
            <person name="Chapman J.A."/>
            <person name="Shapiro H."/>
            <person name="Aerts A."/>
            <person name="Otillar R.P."/>
            <person name="Terry A.Y."/>
            <person name="Boore J.L."/>
            <person name="Simakov O."/>
            <person name="Marletaz F."/>
            <person name="Cho S.-J."/>
            <person name="Edsinger-Gonzales E."/>
            <person name="Havlak P."/>
            <person name="Kuo D.-H."/>
            <person name="Larsson T."/>
            <person name="Lv J."/>
            <person name="Arendt D."/>
            <person name="Savage R."/>
            <person name="Osoegawa K."/>
            <person name="de Jong P."/>
            <person name="Lindberg D.R."/>
            <person name="Seaver E.C."/>
            <person name="Weisblat D.A."/>
            <person name="Putnam N.H."/>
            <person name="Grigoriev I.V."/>
            <person name="Rokhsar D.S."/>
        </authorList>
    </citation>
    <scope>NUCLEOTIDE SEQUENCE</scope>
    <source>
        <strain evidence="13">I ESC-2004</strain>
    </source>
</reference>
<dbReference type="Pfam" id="PF01694">
    <property type="entry name" value="Rhomboid"/>
    <property type="match status" value="1"/>
</dbReference>
<evidence type="ECO:0000256" key="9">
    <source>
        <dbReference type="SAM" id="Phobius"/>
    </source>
</evidence>
<dbReference type="GO" id="GO:0016020">
    <property type="term" value="C:membrane"/>
    <property type="evidence" value="ECO:0007669"/>
    <property type="project" value="UniProtKB-SubCell"/>
</dbReference>
<dbReference type="OrthoDB" id="10260614at2759"/>
<evidence type="ECO:0000256" key="2">
    <source>
        <dbReference type="ARBA" id="ARBA00004141"/>
    </source>
</evidence>
<dbReference type="HOGENOM" id="CLU_034022_1_0_1"/>
<dbReference type="EMBL" id="AMQN01003304">
    <property type="status" value="NOT_ANNOTATED_CDS"/>
    <property type="molecule type" value="Genomic_DNA"/>
</dbReference>
<comment type="catalytic activity">
    <reaction evidence="1">
        <text>Cleaves type-1 transmembrane domains using a catalytic dyad composed of serine and histidine that are contributed by different transmembrane domains.</text>
        <dbReference type="EC" id="3.4.21.105"/>
    </reaction>
</comment>
<dbReference type="EMBL" id="KB311498">
    <property type="protein sequence ID" value="ELT89143.1"/>
    <property type="molecule type" value="Genomic_DNA"/>
</dbReference>
<protein>
    <recommendedName>
        <fullName evidence="4">rhomboid protease</fullName>
        <ecNumber evidence="4">3.4.21.105</ecNumber>
    </recommendedName>
</protein>
<dbReference type="SUPFAM" id="SSF144091">
    <property type="entry name" value="Rhomboid-like"/>
    <property type="match status" value="1"/>
</dbReference>
<evidence type="ECO:0000256" key="8">
    <source>
        <dbReference type="ARBA" id="ARBA00023136"/>
    </source>
</evidence>
<evidence type="ECO:0000256" key="7">
    <source>
        <dbReference type="ARBA" id="ARBA00022989"/>
    </source>
</evidence>
<dbReference type="EnsemblMetazoa" id="CapteT153017">
    <property type="protein sequence ID" value="CapteP153017"/>
    <property type="gene ID" value="CapteG153017"/>
</dbReference>
<evidence type="ECO:0000313" key="11">
    <source>
        <dbReference type="EMBL" id="ELT89143.1"/>
    </source>
</evidence>
<dbReference type="OMA" id="HYSAMHI"/>
<evidence type="ECO:0000259" key="10">
    <source>
        <dbReference type="Pfam" id="PF01694"/>
    </source>
</evidence>